<accession>A0ABS8Y864</accession>
<proteinExistence type="predicted"/>
<reference evidence="1 2" key="1">
    <citation type="journal article" date="2021" name="BMC Genomics">
        <title>Datura genome reveals duplications of psychoactive alkaloid biosynthetic genes and high mutation rate following tissue culture.</title>
        <authorList>
            <person name="Rajewski A."/>
            <person name="Carter-House D."/>
            <person name="Stajich J."/>
            <person name="Litt A."/>
        </authorList>
    </citation>
    <scope>NUCLEOTIDE SEQUENCE [LARGE SCALE GENOMIC DNA]</scope>
    <source>
        <strain evidence="1">AR-01</strain>
    </source>
</reference>
<feature type="non-terminal residue" evidence="1">
    <location>
        <position position="1"/>
    </location>
</feature>
<name>A0ABS8Y864_DATST</name>
<dbReference type="Proteomes" id="UP000823775">
    <property type="component" value="Unassembled WGS sequence"/>
</dbReference>
<keyword evidence="2" id="KW-1185">Reference proteome</keyword>
<protein>
    <submittedName>
        <fullName evidence="1">Uncharacterized protein</fullName>
    </submittedName>
</protein>
<organism evidence="1 2">
    <name type="scientific">Datura stramonium</name>
    <name type="common">Jimsonweed</name>
    <name type="synonym">Common thornapple</name>
    <dbReference type="NCBI Taxonomy" id="4076"/>
    <lineage>
        <taxon>Eukaryota</taxon>
        <taxon>Viridiplantae</taxon>
        <taxon>Streptophyta</taxon>
        <taxon>Embryophyta</taxon>
        <taxon>Tracheophyta</taxon>
        <taxon>Spermatophyta</taxon>
        <taxon>Magnoliopsida</taxon>
        <taxon>eudicotyledons</taxon>
        <taxon>Gunneridae</taxon>
        <taxon>Pentapetalae</taxon>
        <taxon>asterids</taxon>
        <taxon>lamiids</taxon>
        <taxon>Solanales</taxon>
        <taxon>Solanaceae</taxon>
        <taxon>Solanoideae</taxon>
        <taxon>Datureae</taxon>
        <taxon>Datura</taxon>
    </lineage>
</organism>
<sequence>SQHHNSQQSQFTLHNITIHRSQQSANLKFSIFGNWDNGIVILFYLPDEVGGRRLRDEIGEATGERTGRIRGGRWWSHWSGCHWRVATMDVDEWTTTDDDWKRRLEVDSGPGGWRGRELE</sequence>
<gene>
    <name evidence="1" type="ORF">HAX54_008826</name>
</gene>
<dbReference type="EMBL" id="JACEIK010146789">
    <property type="protein sequence ID" value="MCE5167536.1"/>
    <property type="molecule type" value="Genomic_DNA"/>
</dbReference>
<comment type="caution">
    <text evidence="1">The sequence shown here is derived from an EMBL/GenBank/DDBJ whole genome shotgun (WGS) entry which is preliminary data.</text>
</comment>
<evidence type="ECO:0000313" key="1">
    <source>
        <dbReference type="EMBL" id="MCE5167536.1"/>
    </source>
</evidence>
<evidence type="ECO:0000313" key="2">
    <source>
        <dbReference type="Proteomes" id="UP000823775"/>
    </source>
</evidence>